<gene>
    <name evidence="1" type="ORF">BZM27_42680</name>
</gene>
<sequence length="106" mass="12460">MASCVVQLFLDRFNGYNLVRDELVNMEVCRLMTEQSYFESVGIQRHEVLMYAVDPLAWIDDETRWRSLNLDWAPEPESDDDGDRCYYCDGDWDSEWGCMDNNCGQP</sequence>
<organism evidence="1 2">
    <name type="scientific">Paraburkholderia steynii</name>
    <dbReference type="NCBI Taxonomy" id="1245441"/>
    <lineage>
        <taxon>Bacteria</taxon>
        <taxon>Pseudomonadati</taxon>
        <taxon>Pseudomonadota</taxon>
        <taxon>Betaproteobacteria</taxon>
        <taxon>Burkholderiales</taxon>
        <taxon>Burkholderiaceae</taxon>
        <taxon>Paraburkholderia</taxon>
    </lineage>
</organism>
<dbReference type="Proteomes" id="UP000294200">
    <property type="component" value="Unassembled WGS sequence"/>
</dbReference>
<dbReference type="EMBL" id="MWML01000280">
    <property type="protein sequence ID" value="TCG04177.1"/>
    <property type="molecule type" value="Genomic_DNA"/>
</dbReference>
<reference evidence="1 2" key="1">
    <citation type="submission" date="2017-02" db="EMBL/GenBank/DDBJ databases">
        <title>Paraburkholderia sophoroidis sp. nov. and Paraburkholderia steynii sp. nov. rhizobial symbionts of the fynbos legume Hypocalyptus sophoroides.</title>
        <authorList>
            <person name="Steenkamp E.T."/>
            <person name="Beukes C.W."/>
            <person name="Van Zyl E."/>
            <person name="Avontuur J."/>
            <person name="Chan W.Y."/>
            <person name="Hassen A."/>
            <person name="Palmer M."/>
            <person name="Mthombeni L."/>
            <person name="Phalane F."/>
            <person name="Sereme K."/>
            <person name="Venter S.N."/>
        </authorList>
    </citation>
    <scope>NUCLEOTIDE SEQUENCE [LARGE SCALE GENOMIC DNA]</scope>
    <source>
        <strain evidence="1 2">HC1.1ba</strain>
    </source>
</reference>
<proteinExistence type="predicted"/>
<keyword evidence="2" id="KW-1185">Reference proteome</keyword>
<dbReference type="AlphaFoldDB" id="A0A4R0XB52"/>
<name>A0A4R0XB52_9BURK</name>
<protein>
    <submittedName>
        <fullName evidence="1">Uncharacterized protein</fullName>
    </submittedName>
</protein>
<comment type="caution">
    <text evidence="1">The sequence shown here is derived from an EMBL/GenBank/DDBJ whole genome shotgun (WGS) entry which is preliminary data.</text>
</comment>
<evidence type="ECO:0000313" key="2">
    <source>
        <dbReference type="Proteomes" id="UP000294200"/>
    </source>
</evidence>
<evidence type="ECO:0000313" key="1">
    <source>
        <dbReference type="EMBL" id="TCG04177.1"/>
    </source>
</evidence>
<accession>A0A4R0XB52</accession>